<comment type="caution">
    <text evidence="2">The sequence shown here is derived from an EMBL/GenBank/DDBJ whole genome shotgun (WGS) entry which is preliminary data.</text>
</comment>
<dbReference type="EMBL" id="JZCR01000025">
    <property type="protein sequence ID" value="KJW11649.1"/>
    <property type="molecule type" value="Genomic_DNA"/>
</dbReference>
<dbReference type="OrthoDB" id="9804196at2"/>
<dbReference type="AlphaFoldDB" id="A0A0F3RPX6"/>
<organism evidence="2 3">
    <name type="scientific">Levilactobacillus spicheri</name>
    <dbReference type="NCBI Taxonomy" id="216463"/>
    <lineage>
        <taxon>Bacteria</taxon>
        <taxon>Bacillati</taxon>
        <taxon>Bacillota</taxon>
        <taxon>Bacilli</taxon>
        <taxon>Lactobacillales</taxon>
        <taxon>Lactobacillaceae</taxon>
        <taxon>Levilactobacillus</taxon>
    </lineage>
</organism>
<dbReference type="Gene3D" id="3.40.50.2000">
    <property type="entry name" value="Glycogen Phosphorylase B"/>
    <property type="match status" value="2"/>
</dbReference>
<evidence type="ECO:0000313" key="2">
    <source>
        <dbReference type="EMBL" id="KJW11649.1"/>
    </source>
</evidence>
<dbReference type="Proteomes" id="UP000033491">
    <property type="component" value="Unassembled WGS sequence"/>
</dbReference>
<sequence>MKIVHFISGIGSGGVEQMLVNYTSILNRDSEFSQIIVYQHCPDEICLNKLEQAGNKCVRIADKRTHPLKNLWQSYRLIREESPDIVHSHMSLLNFFPLSMATLNRVPVRISHSHISSSEGSNIFNACFKKLNIIFSTHLLACGTDAGKFLYGTKKFEVIRNAININNFIDLRKKGKVRRLELKLPEDSIVIGHVGRFVEQKNHKKLLNIFYDFYQKNNKNSFLLLVGDGKLRKKIENKAVRMGIRNRVIFTGNVRDVSKYYSVMDAFVLPSLYEGLPIVTIEAQCAGIPMVLSDMIDTDAKILRTTHLIGLNLESNEWANELNRVLEEKKVPVHDVFNKMIETGFSIDQEAKKLESFYKRIAEEL</sequence>
<dbReference type="SUPFAM" id="SSF53756">
    <property type="entry name" value="UDP-Glycosyltransferase/glycogen phosphorylase"/>
    <property type="match status" value="1"/>
</dbReference>
<dbReference type="STRING" id="216463.VC81_12695"/>
<gene>
    <name evidence="2" type="ORF">VC81_12695</name>
</gene>
<reference evidence="2 3" key="1">
    <citation type="submission" date="2015-03" db="EMBL/GenBank/DDBJ databases">
        <authorList>
            <person name="Zheng J."/>
            <person name="Ganezle M."/>
        </authorList>
    </citation>
    <scope>NUCLEOTIDE SEQUENCE [LARGE SCALE GENOMIC DNA]</scope>
    <source>
        <strain evidence="2 3">LP38</strain>
    </source>
</reference>
<dbReference type="PANTHER" id="PTHR45947:SF15">
    <property type="entry name" value="TEICHURONIC ACID BIOSYNTHESIS GLYCOSYLTRANSFERASE TUAC-RELATED"/>
    <property type="match status" value="1"/>
</dbReference>
<evidence type="ECO:0000313" key="3">
    <source>
        <dbReference type="Proteomes" id="UP000033491"/>
    </source>
</evidence>
<accession>A0A0F3RPX6</accession>
<dbReference type="Pfam" id="PF00534">
    <property type="entry name" value="Glycos_transf_1"/>
    <property type="match status" value="1"/>
</dbReference>
<feature type="domain" description="Glycosyl transferase family 1" evidence="1">
    <location>
        <begin position="182"/>
        <end position="330"/>
    </location>
</feature>
<dbReference type="GO" id="GO:0016757">
    <property type="term" value="F:glycosyltransferase activity"/>
    <property type="evidence" value="ECO:0007669"/>
    <property type="project" value="InterPro"/>
</dbReference>
<protein>
    <recommendedName>
        <fullName evidence="1">Glycosyl transferase family 1 domain-containing protein</fullName>
    </recommendedName>
</protein>
<dbReference type="PANTHER" id="PTHR45947">
    <property type="entry name" value="SULFOQUINOVOSYL TRANSFERASE SQD2"/>
    <property type="match status" value="1"/>
</dbReference>
<proteinExistence type="predicted"/>
<dbReference type="RefSeq" id="WP_045808427.1">
    <property type="nucleotide sequence ID" value="NZ_JZCR01000025.1"/>
</dbReference>
<evidence type="ECO:0000259" key="1">
    <source>
        <dbReference type="Pfam" id="PF00534"/>
    </source>
</evidence>
<dbReference type="InterPro" id="IPR001296">
    <property type="entry name" value="Glyco_trans_1"/>
</dbReference>
<dbReference type="InterPro" id="IPR050194">
    <property type="entry name" value="Glycosyltransferase_grp1"/>
</dbReference>
<name>A0A0F3RPX6_9LACO</name>
<dbReference type="PATRIC" id="fig|216463.3.peg.1797"/>